<gene>
    <name evidence="4" type="ORF">FHETE_9985</name>
</gene>
<reference evidence="4 5" key="1">
    <citation type="submission" date="2020-05" db="EMBL/GenBank/DDBJ databases">
        <title>Identification and distribution of gene clusters putatively required for synthesis of sphingolipid metabolism inhibitors in phylogenetically diverse species of the filamentous fungus Fusarium.</title>
        <authorList>
            <person name="Kim H.-S."/>
            <person name="Busman M."/>
            <person name="Brown D.W."/>
            <person name="Divon H."/>
            <person name="Uhlig S."/>
            <person name="Proctor R.H."/>
        </authorList>
    </citation>
    <scope>NUCLEOTIDE SEQUENCE [LARGE SCALE GENOMIC DNA]</scope>
    <source>
        <strain evidence="4 5">NRRL 20693</strain>
    </source>
</reference>
<dbReference type="PROSITE" id="PS50157">
    <property type="entry name" value="ZINC_FINGER_C2H2_2"/>
    <property type="match status" value="1"/>
</dbReference>
<feature type="region of interest" description="Disordered" evidence="2">
    <location>
        <begin position="578"/>
        <end position="623"/>
    </location>
</feature>
<evidence type="ECO:0000256" key="2">
    <source>
        <dbReference type="SAM" id="MobiDB-lite"/>
    </source>
</evidence>
<feature type="compositionally biased region" description="Polar residues" evidence="2">
    <location>
        <begin position="470"/>
        <end position="496"/>
    </location>
</feature>
<keyword evidence="1" id="KW-0863">Zinc-finger</keyword>
<evidence type="ECO:0000313" key="5">
    <source>
        <dbReference type="Proteomes" id="UP000567885"/>
    </source>
</evidence>
<dbReference type="PROSITE" id="PS00028">
    <property type="entry name" value="ZINC_FINGER_C2H2_1"/>
    <property type="match status" value="1"/>
</dbReference>
<accession>A0A8H5SWD0</accession>
<evidence type="ECO:0000256" key="1">
    <source>
        <dbReference type="PROSITE-ProRule" id="PRU00042"/>
    </source>
</evidence>
<dbReference type="Proteomes" id="UP000567885">
    <property type="component" value="Unassembled WGS sequence"/>
</dbReference>
<protein>
    <recommendedName>
        <fullName evidence="3">C2H2-type domain-containing protein</fullName>
    </recommendedName>
</protein>
<evidence type="ECO:0000313" key="4">
    <source>
        <dbReference type="EMBL" id="KAF5658260.1"/>
    </source>
</evidence>
<dbReference type="AlphaFoldDB" id="A0A8H5SWD0"/>
<dbReference type="SMART" id="SM00355">
    <property type="entry name" value="ZnF_C2H2"/>
    <property type="match status" value="5"/>
</dbReference>
<feature type="compositionally biased region" description="Pro residues" evidence="2">
    <location>
        <begin position="588"/>
        <end position="601"/>
    </location>
</feature>
<feature type="region of interest" description="Disordered" evidence="2">
    <location>
        <begin position="469"/>
        <end position="562"/>
    </location>
</feature>
<comment type="caution">
    <text evidence="4">The sequence shown here is derived from an EMBL/GenBank/DDBJ whole genome shotgun (WGS) entry which is preliminary data.</text>
</comment>
<feature type="compositionally biased region" description="Polar residues" evidence="2">
    <location>
        <begin position="527"/>
        <end position="536"/>
    </location>
</feature>
<feature type="compositionally biased region" description="Low complexity" evidence="2">
    <location>
        <begin position="602"/>
        <end position="617"/>
    </location>
</feature>
<dbReference type="OrthoDB" id="4868114at2759"/>
<evidence type="ECO:0000259" key="3">
    <source>
        <dbReference type="PROSITE" id="PS50157"/>
    </source>
</evidence>
<organism evidence="4 5">
    <name type="scientific">Fusarium heterosporum</name>
    <dbReference type="NCBI Taxonomy" id="42747"/>
    <lineage>
        <taxon>Eukaryota</taxon>
        <taxon>Fungi</taxon>
        <taxon>Dikarya</taxon>
        <taxon>Ascomycota</taxon>
        <taxon>Pezizomycotina</taxon>
        <taxon>Sordariomycetes</taxon>
        <taxon>Hypocreomycetidae</taxon>
        <taxon>Hypocreales</taxon>
        <taxon>Nectriaceae</taxon>
        <taxon>Fusarium</taxon>
        <taxon>Fusarium heterosporum species complex</taxon>
    </lineage>
</organism>
<sequence>MSLDEEILFPPEHYYAADCPNPFETDTLTCPYACGQCEQNFAAAPALERHARASLHRVEWLCRDPDCDMRGKAFATAALYLQHLEESDGHLYEVDSDVAMDTESNFSPYVNSGQGSTDEDVFVSTDFDGNICHEPCCRHHDTDFKCISEYMRHADTAIHRLASKVNKCIISSVPTGLALQAEQQAVRELRCISPHCLMFGQVFKTARAFYKHVSEQAHRDGWSVDLNDQDFEYNSDRDALPGIEFSAGGRKGRCVNDKCPRYGMNFDSYGAMKQHSRSFGHALTEEDLGSTEADDSEEESGDEVWKNSDMHGMEVTECGSLWRCTKGGCRGYGKVMSRLNNVKSHFNSEAHLMAAEELSSSDESLEHLHGMNYSQEERVWKCAKGGCKRFGDSIGQLSDARRHANTNFHTFATKDGSSEPEEFEGMRFVTEEQVWACVSPGCKHWGKFFTAVGYAKRHSRCASHIKAVQNAATPESSVDAINNPQSTPARTPNAQLLTPMDMDASTIYVSPGSPSAGRGIPRPASTPRKTGSTQSPKAIRLRRSPASKPAVEKRQAELEGRNRDLEERIAKLEEQMSRVLSVQSPQAPRLPPPRSPFPQSPSPLTSVPSTPLSSSSVIGTLSRFIRPSFRPRVPLDADEEEL</sequence>
<keyword evidence="5" id="KW-1185">Reference proteome</keyword>
<dbReference type="EMBL" id="JAAGWQ010000247">
    <property type="protein sequence ID" value="KAF5658260.1"/>
    <property type="molecule type" value="Genomic_DNA"/>
</dbReference>
<proteinExistence type="predicted"/>
<dbReference type="Gene3D" id="3.30.160.60">
    <property type="entry name" value="Classic Zinc Finger"/>
    <property type="match status" value="1"/>
</dbReference>
<keyword evidence="1" id="KW-0479">Metal-binding</keyword>
<feature type="domain" description="C2H2-type" evidence="3">
    <location>
        <begin position="32"/>
        <end position="61"/>
    </location>
</feature>
<feature type="compositionally biased region" description="Basic and acidic residues" evidence="2">
    <location>
        <begin position="550"/>
        <end position="562"/>
    </location>
</feature>
<dbReference type="GO" id="GO:0008270">
    <property type="term" value="F:zinc ion binding"/>
    <property type="evidence" value="ECO:0007669"/>
    <property type="project" value="UniProtKB-KW"/>
</dbReference>
<dbReference type="InterPro" id="IPR013087">
    <property type="entry name" value="Znf_C2H2_type"/>
</dbReference>
<name>A0A8H5SWD0_FUSHE</name>
<keyword evidence="1" id="KW-0862">Zinc</keyword>